<dbReference type="AlphaFoldDB" id="A0A6A6NX32"/>
<dbReference type="Proteomes" id="UP000799766">
    <property type="component" value="Unassembled WGS sequence"/>
</dbReference>
<protein>
    <submittedName>
        <fullName evidence="2">Uncharacterized protein</fullName>
    </submittedName>
</protein>
<name>A0A6A6NX32_9PEZI</name>
<accession>A0A6A6NX32</accession>
<evidence type="ECO:0000256" key="1">
    <source>
        <dbReference type="SAM" id="MobiDB-lite"/>
    </source>
</evidence>
<proteinExistence type="predicted"/>
<feature type="compositionally biased region" description="Basic and acidic residues" evidence="1">
    <location>
        <begin position="35"/>
        <end position="52"/>
    </location>
</feature>
<feature type="compositionally biased region" description="Basic residues" evidence="1">
    <location>
        <begin position="219"/>
        <end position="234"/>
    </location>
</feature>
<reference evidence="2" key="1">
    <citation type="journal article" date="2020" name="Stud. Mycol.">
        <title>101 Dothideomycetes genomes: a test case for predicting lifestyles and emergence of pathogens.</title>
        <authorList>
            <person name="Haridas S."/>
            <person name="Albert R."/>
            <person name="Binder M."/>
            <person name="Bloem J."/>
            <person name="Labutti K."/>
            <person name="Salamov A."/>
            <person name="Andreopoulos B."/>
            <person name="Baker S."/>
            <person name="Barry K."/>
            <person name="Bills G."/>
            <person name="Bluhm B."/>
            <person name="Cannon C."/>
            <person name="Castanera R."/>
            <person name="Culley D."/>
            <person name="Daum C."/>
            <person name="Ezra D."/>
            <person name="Gonzalez J."/>
            <person name="Henrissat B."/>
            <person name="Kuo A."/>
            <person name="Liang C."/>
            <person name="Lipzen A."/>
            <person name="Lutzoni F."/>
            <person name="Magnuson J."/>
            <person name="Mondo S."/>
            <person name="Nolan M."/>
            <person name="Ohm R."/>
            <person name="Pangilinan J."/>
            <person name="Park H.-J."/>
            <person name="Ramirez L."/>
            <person name="Alfaro M."/>
            <person name="Sun H."/>
            <person name="Tritt A."/>
            <person name="Yoshinaga Y."/>
            <person name="Zwiers L.-H."/>
            <person name="Turgeon B."/>
            <person name="Goodwin S."/>
            <person name="Spatafora J."/>
            <person name="Crous P."/>
            <person name="Grigoriev I."/>
        </authorList>
    </citation>
    <scope>NUCLEOTIDE SEQUENCE</scope>
    <source>
        <strain evidence="2">ATCC 16933</strain>
    </source>
</reference>
<feature type="compositionally biased region" description="Low complexity" evidence="1">
    <location>
        <begin position="165"/>
        <end position="175"/>
    </location>
</feature>
<evidence type="ECO:0000313" key="2">
    <source>
        <dbReference type="EMBL" id="KAF2456032.1"/>
    </source>
</evidence>
<sequence>MGFRRSTSCGPGVYRPGAQWAGQDKGRVASAGAGEETRAAGAKKKEKDERGKHQICGEGGLQDRGRAERFSPGSQTVAAVRAATVGVVSIGERPVGEALSASSRARRALGRVPTCVRTGHYLWPTSGSAGRSRRAVAVRIARRAATAASPRGIDLDAGAAEFITRPRQPQAQAPAHASLKGKPPSVPLVGLPAPRESDNGRGNKNQNPRRDLSRWARSPSHRAPRWQTPGKKKERPALPTRMHTRPSAPRSA</sequence>
<feature type="region of interest" description="Disordered" evidence="1">
    <location>
        <begin position="1"/>
        <end position="73"/>
    </location>
</feature>
<evidence type="ECO:0000313" key="3">
    <source>
        <dbReference type="Proteomes" id="UP000799766"/>
    </source>
</evidence>
<gene>
    <name evidence="2" type="ORF">BDY21DRAFT_364785</name>
</gene>
<dbReference type="EMBL" id="MU001684">
    <property type="protein sequence ID" value="KAF2456032.1"/>
    <property type="molecule type" value="Genomic_DNA"/>
</dbReference>
<organism evidence="2 3">
    <name type="scientific">Lineolata rhizophorae</name>
    <dbReference type="NCBI Taxonomy" id="578093"/>
    <lineage>
        <taxon>Eukaryota</taxon>
        <taxon>Fungi</taxon>
        <taxon>Dikarya</taxon>
        <taxon>Ascomycota</taxon>
        <taxon>Pezizomycotina</taxon>
        <taxon>Dothideomycetes</taxon>
        <taxon>Dothideomycetes incertae sedis</taxon>
        <taxon>Lineolatales</taxon>
        <taxon>Lineolataceae</taxon>
        <taxon>Lineolata</taxon>
    </lineage>
</organism>
<keyword evidence="3" id="KW-1185">Reference proteome</keyword>
<feature type="region of interest" description="Disordered" evidence="1">
    <location>
        <begin position="165"/>
        <end position="252"/>
    </location>
</feature>